<name>A0A1H9PUK5_9FIRM</name>
<dbReference type="GO" id="GO:0071111">
    <property type="term" value="F:cyclic-guanylate-specific phosphodiesterase activity"/>
    <property type="evidence" value="ECO:0007669"/>
    <property type="project" value="InterPro"/>
</dbReference>
<dbReference type="Gene3D" id="3.20.20.450">
    <property type="entry name" value="EAL domain"/>
    <property type="match status" value="1"/>
</dbReference>
<dbReference type="InterPro" id="IPR000160">
    <property type="entry name" value="GGDEF_dom"/>
</dbReference>
<dbReference type="Proteomes" id="UP000182471">
    <property type="component" value="Unassembled WGS sequence"/>
</dbReference>
<evidence type="ECO:0000259" key="1">
    <source>
        <dbReference type="PROSITE" id="PS50883"/>
    </source>
</evidence>
<organism evidence="3 4">
    <name type="scientific">Lachnobacterium bovis</name>
    <dbReference type="NCBI Taxonomy" id="140626"/>
    <lineage>
        <taxon>Bacteria</taxon>
        <taxon>Bacillati</taxon>
        <taxon>Bacillota</taxon>
        <taxon>Clostridia</taxon>
        <taxon>Lachnospirales</taxon>
        <taxon>Lachnospiraceae</taxon>
        <taxon>Lachnobacterium</taxon>
    </lineage>
</organism>
<dbReference type="SUPFAM" id="SSF141868">
    <property type="entry name" value="EAL domain-like"/>
    <property type="match status" value="1"/>
</dbReference>
<gene>
    <name evidence="3" type="ORF">SAMN02910429_00291</name>
</gene>
<dbReference type="InterPro" id="IPR043128">
    <property type="entry name" value="Rev_trsase/Diguanyl_cyclase"/>
</dbReference>
<dbReference type="SUPFAM" id="SSF55785">
    <property type="entry name" value="PYP-like sensor domain (PAS domain)"/>
    <property type="match status" value="1"/>
</dbReference>
<feature type="domain" description="EAL" evidence="1">
    <location>
        <begin position="309"/>
        <end position="561"/>
    </location>
</feature>
<dbReference type="CDD" id="cd01948">
    <property type="entry name" value="EAL"/>
    <property type="match status" value="1"/>
</dbReference>
<dbReference type="PANTHER" id="PTHR33121">
    <property type="entry name" value="CYCLIC DI-GMP PHOSPHODIESTERASE PDEF"/>
    <property type="match status" value="1"/>
</dbReference>
<keyword evidence="4" id="KW-1185">Reference proteome</keyword>
<dbReference type="CDD" id="cd00130">
    <property type="entry name" value="PAS"/>
    <property type="match status" value="1"/>
</dbReference>
<dbReference type="Pfam" id="PF00563">
    <property type="entry name" value="EAL"/>
    <property type="match status" value="1"/>
</dbReference>
<evidence type="ECO:0000313" key="4">
    <source>
        <dbReference type="Proteomes" id="UP000182471"/>
    </source>
</evidence>
<evidence type="ECO:0000313" key="3">
    <source>
        <dbReference type="EMBL" id="SER51293.1"/>
    </source>
</evidence>
<accession>A0A1H9PUK5</accession>
<dbReference type="SMART" id="SM00267">
    <property type="entry name" value="GGDEF"/>
    <property type="match status" value="1"/>
</dbReference>
<dbReference type="Gene3D" id="3.30.450.20">
    <property type="entry name" value="PAS domain"/>
    <property type="match status" value="1"/>
</dbReference>
<dbReference type="InterPro" id="IPR035965">
    <property type="entry name" value="PAS-like_dom_sf"/>
</dbReference>
<dbReference type="PROSITE" id="PS50887">
    <property type="entry name" value="GGDEF"/>
    <property type="match status" value="1"/>
</dbReference>
<dbReference type="OrthoDB" id="9805474at2"/>
<dbReference type="InterPro" id="IPR035919">
    <property type="entry name" value="EAL_sf"/>
</dbReference>
<dbReference type="AlphaFoldDB" id="A0A1H9PUK5"/>
<dbReference type="InterPro" id="IPR050706">
    <property type="entry name" value="Cyclic-di-GMP_PDE-like"/>
</dbReference>
<dbReference type="Pfam" id="PF00990">
    <property type="entry name" value="GGDEF"/>
    <property type="match status" value="1"/>
</dbReference>
<reference evidence="4" key="1">
    <citation type="submission" date="2016-10" db="EMBL/GenBank/DDBJ databases">
        <authorList>
            <person name="Varghese N."/>
            <person name="Submissions S."/>
        </authorList>
    </citation>
    <scope>NUCLEOTIDE SEQUENCE [LARGE SCALE GENOMIC DNA]</scope>
    <source>
        <strain evidence="4">S1b</strain>
    </source>
</reference>
<sequence length="561" mass="64949">MSKLISERNTDSLITTYKKDSMLSKLFEVFSITAEGSYVYLCNIKNDFSRWSKEAVDFFDLPNEYMYNAGAIWEEHIHPDDREQYRKDIDAIFSGSSNSHNMRYRAKARDGSYVLCSCRGLVFDDDDGIPTYFAGTITNHGYQSNIDAITNLKNIYSYFEEFSNSSMFGFTVSLFGISNFSDLNNIYGYEVGNHLLKVFSEYLENTFNNIDQIYRMEGTKFLILSKNYTIQDMNDLFEKMKEELRLGLSVDNLKLSLFIGGSCLYVSSKTVGAHTIYSCLKSSYYESINLKQGDFAIFEKDLDGNLNERLEQLNTIRDSIVKDFEGFFLCYQPIVDSKTEELVGVEALIRWKNDKYGLVPPIYFIPILEKDSSFSQLGDWIIHTALKEMKPLLEKYPNLEVNINLSYTQLEKKEFINTIEKIITQVNFPKKNLCLEITERCRLLDIDLLNNFTKSLRNEGIRFALDDFGTGFSSFSVLKNINVDIVKIDRAFIKNICDSNPDKIIVNSISKLCQEFNIDLCIEGVETNEIKEYLKQIYVTCFQGYLFSKPLTKEEFYNKYL</sequence>
<feature type="domain" description="GGDEF" evidence="2">
    <location>
        <begin position="168"/>
        <end position="300"/>
    </location>
</feature>
<dbReference type="PANTHER" id="PTHR33121:SF71">
    <property type="entry name" value="OXYGEN SENSOR PROTEIN DOSP"/>
    <property type="match status" value="1"/>
</dbReference>
<dbReference type="PROSITE" id="PS50883">
    <property type="entry name" value="EAL"/>
    <property type="match status" value="1"/>
</dbReference>
<dbReference type="Gene3D" id="3.30.70.270">
    <property type="match status" value="1"/>
</dbReference>
<dbReference type="InterPro" id="IPR029787">
    <property type="entry name" value="Nucleotide_cyclase"/>
</dbReference>
<protein>
    <submittedName>
        <fullName evidence="3">EAL domain, c-di-GMP-specific phosphodiesterase class I (Or its enzymatically inactive variant)</fullName>
    </submittedName>
</protein>
<dbReference type="EMBL" id="FOGW01000005">
    <property type="protein sequence ID" value="SER51293.1"/>
    <property type="molecule type" value="Genomic_DNA"/>
</dbReference>
<proteinExistence type="predicted"/>
<dbReference type="RefSeq" id="WP_022748548.1">
    <property type="nucleotide sequence ID" value="NZ_FOGW01000005.1"/>
</dbReference>
<dbReference type="Pfam" id="PF08447">
    <property type="entry name" value="PAS_3"/>
    <property type="match status" value="1"/>
</dbReference>
<dbReference type="InterPro" id="IPR001633">
    <property type="entry name" value="EAL_dom"/>
</dbReference>
<dbReference type="SUPFAM" id="SSF55073">
    <property type="entry name" value="Nucleotide cyclase"/>
    <property type="match status" value="1"/>
</dbReference>
<dbReference type="InterPro" id="IPR000014">
    <property type="entry name" value="PAS"/>
</dbReference>
<dbReference type="SMART" id="SM00052">
    <property type="entry name" value="EAL"/>
    <property type="match status" value="1"/>
</dbReference>
<dbReference type="InterPro" id="IPR013655">
    <property type="entry name" value="PAS_fold_3"/>
</dbReference>
<evidence type="ECO:0000259" key="2">
    <source>
        <dbReference type="PROSITE" id="PS50887"/>
    </source>
</evidence>